<name>A0A2P5CS00_PARAD</name>
<feature type="region of interest" description="Disordered" evidence="1">
    <location>
        <begin position="34"/>
        <end position="55"/>
    </location>
</feature>
<proteinExistence type="predicted"/>
<organism evidence="2 3">
    <name type="scientific">Parasponia andersonii</name>
    <name type="common">Sponia andersonii</name>
    <dbReference type="NCBI Taxonomy" id="3476"/>
    <lineage>
        <taxon>Eukaryota</taxon>
        <taxon>Viridiplantae</taxon>
        <taxon>Streptophyta</taxon>
        <taxon>Embryophyta</taxon>
        <taxon>Tracheophyta</taxon>
        <taxon>Spermatophyta</taxon>
        <taxon>Magnoliopsida</taxon>
        <taxon>eudicotyledons</taxon>
        <taxon>Gunneridae</taxon>
        <taxon>Pentapetalae</taxon>
        <taxon>rosids</taxon>
        <taxon>fabids</taxon>
        <taxon>Rosales</taxon>
        <taxon>Cannabaceae</taxon>
        <taxon>Parasponia</taxon>
    </lineage>
</organism>
<accession>A0A2P5CS00</accession>
<feature type="compositionally biased region" description="Basic and acidic residues" evidence="1">
    <location>
        <begin position="45"/>
        <end position="55"/>
    </location>
</feature>
<dbReference type="Proteomes" id="UP000237105">
    <property type="component" value="Unassembled WGS sequence"/>
</dbReference>
<evidence type="ECO:0000313" key="3">
    <source>
        <dbReference type="Proteomes" id="UP000237105"/>
    </source>
</evidence>
<protein>
    <submittedName>
        <fullName evidence="2">Uncharacterized protein</fullName>
    </submittedName>
</protein>
<evidence type="ECO:0000256" key="1">
    <source>
        <dbReference type="SAM" id="MobiDB-lite"/>
    </source>
</evidence>
<feature type="non-terminal residue" evidence="2">
    <location>
        <position position="96"/>
    </location>
</feature>
<keyword evidence="3" id="KW-1185">Reference proteome</keyword>
<reference evidence="3" key="1">
    <citation type="submission" date="2016-06" db="EMBL/GenBank/DDBJ databases">
        <title>Parallel loss of symbiosis genes in relatives of nitrogen-fixing non-legume Parasponia.</title>
        <authorList>
            <person name="Van Velzen R."/>
            <person name="Holmer R."/>
            <person name="Bu F."/>
            <person name="Rutten L."/>
            <person name="Van Zeijl A."/>
            <person name="Liu W."/>
            <person name="Santuari L."/>
            <person name="Cao Q."/>
            <person name="Sharma T."/>
            <person name="Shen D."/>
            <person name="Roswanjaya Y."/>
            <person name="Wardhani T."/>
            <person name="Kalhor M.S."/>
            <person name="Jansen J."/>
            <person name="Van den Hoogen J."/>
            <person name="Gungor B."/>
            <person name="Hartog M."/>
            <person name="Hontelez J."/>
            <person name="Verver J."/>
            <person name="Yang W.-C."/>
            <person name="Schijlen E."/>
            <person name="Repin R."/>
            <person name="Schilthuizen M."/>
            <person name="Schranz E."/>
            <person name="Heidstra R."/>
            <person name="Miyata K."/>
            <person name="Fedorova E."/>
            <person name="Kohlen W."/>
            <person name="Bisseling T."/>
            <person name="Smit S."/>
            <person name="Geurts R."/>
        </authorList>
    </citation>
    <scope>NUCLEOTIDE SEQUENCE [LARGE SCALE GENOMIC DNA]</scope>
    <source>
        <strain evidence="3">cv. WU1-14</strain>
    </source>
</reference>
<dbReference type="EMBL" id="JXTB01000101">
    <property type="protein sequence ID" value="PON63792.1"/>
    <property type="molecule type" value="Genomic_DNA"/>
</dbReference>
<gene>
    <name evidence="2" type="ORF">PanWU01x14_129480</name>
</gene>
<dbReference type="AlphaFoldDB" id="A0A2P5CS00"/>
<comment type="caution">
    <text evidence="2">The sequence shown here is derived from an EMBL/GenBank/DDBJ whole genome shotgun (WGS) entry which is preliminary data.</text>
</comment>
<sequence length="96" mass="11326">MNNNEIQLEEVFALSFSREERELQFGRGSLSLVQERESDDEYGTEIERETTESDIDRERVRCGGTSELGGRERTESQRVEWVRTERRTRAHGRECE</sequence>
<evidence type="ECO:0000313" key="2">
    <source>
        <dbReference type="EMBL" id="PON63792.1"/>
    </source>
</evidence>